<dbReference type="KEGG" id="teq:TEQUI_0709"/>
<evidence type="ECO:0000313" key="3">
    <source>
        <dbReference type="Proteomes" id="UP000007472"/>
    </source>
</evidence>
<organism evidence="2 3">
    <name type="scientific">Taylorella equigenitalis (strain MCE9)</name>
    <dbReference type="NCBI Taxonomy" id="937774"/>
    <lineage>
        <taxon>Bacteria</taxon>
        <taxon>Pseudomonadati</taxon>
        <taxon>Pseudomonadota</taxon>
        <taxon>Betaproteobacteria</taxon>
        <taxon>Burkholderiales</taxon>
        <taxon>Alcaligenaceae</taxon>
        <taxon>Taylorella</taxon>
    </lineage>
</organism>
<feature type="compositionally biased region" description="Polar residues" evidence="1">
    <location>
        <begin position="146"/>
        <end position="158"/>
    </location>
</feature>
<dbReference type="Proteomes" id="UP000007472">
    <property type="component" value="Chromosome"/>
</dbReference>
<feature type="compositionally biased region" description="Polar residues" evidence="1">
    <location>
        <begin position="849"/>
        <end position="863"/>
    </location>
</feature>
<feature type="region of interest" description="Disordered" evidence="1">
    <location>
        <begin position="96"/>
        <end position="310"/>
    </location>
</feature>
<feature type="region of interest" description="Disordered" evidence="1">
    <location>
        <begin position="555"/>
        <end position="580"/>
    </location>
</feature>
<dbReference type="AlphaFoldDB" id="A0A654KGT7"/>
<name>A0A654KGT7_TAYEM</name>
<feature type="compositionally biased region" description="Polar residues" evidence="1">
    <location>
        <begin position="764"/>
        <end position="773"/>
    </location>
</feature>
<feature type="compositionally biased region" description="Polar residues" evidence="1">
    <location>
        <begin position="189"/>
        <end position="201"/>
    </location>
</feature>
<feature type="region of interest" description="Disordered" evidence="1">
    <location>
        <begin position="713"/>
        <end position="773"/>
    </location>
</feature>
<sequence>MKLSIYLEGNSYAEVDIVPPGITLGTASHNAVILQDDSNSIALVQVAIRIMPKGVILKNIGDLEIEVNFLPVVKGQEITLHVGDQIQIAQYNCTCSESKNQPGSGPELQNPRRRERPQPIPNQNPGLRQRSPNNMSGMGNNFYPGSYNNQTPNSTGYPPNQGMYNQNPYQPNLYPQNNNQGMPYPNSPSPMQGMSRPQSGYPQPYGYGMPNRAPNPNPNFQNQVRPQVGFGEQPNPQFQPARTSTPMQNQNTGSRRRERAHGLGPTVLPMGAPPVKPGTELPQRGTGRRRDRNSSNRATAPTVLPMGATPGMPPPNPQFQGNYQATPMGTGLGSDMGVPMNPFMGASMNTPMSYGMGNMQPISSHAPMFEPAHSTTVAPVMASASVPQVQAQHVPQAIEQVQAKPVLPVQSQTTVIQESQAEAVASINMDAEAPAQTLPPAQTETTHHSDIQPVIPNSVAEQNIIPTDSTEQIATSGLVTNKSIDTSQVSTQIPVEASQEANSIASILDQKTEVPVDISHVPHGNDAISQQPNPSSLITNVPVEVSTPIQIAPSSDINQPESSPPIETAAFTPDSPLDASPLAIEQNSQTMGSDDPLGFDDLLTPEGQAEALPQEQINFQPGMEAQYIDPNLSMAQGQQPVMEAQYVDPNLALAHGQQPQNMIVNTGQPIPEPAKIDPKELMRDFDSASRNLDSLSLDDLSLDDLFDDGDSSDDPFSMFKTPSKPAQKANPYSQNPNYPPQGGYYPEHQGQMQNPNYGGYPQGNAPQPNMGTHQMDSQFFNDLFKEEENPEQYNYDDNQHPFAYHTQGDNKSHEPMDGIVASSVIEMELDPLREVQSDGTEQYAHHIFSNDTPSTLNESQNPAKPTISEEEELFALLDSLKED</sequence>
<feature type="compositionally biased region" description="Polar residues" evidence="1">
    <location>
        <begin position="121"/>
        <end position="139"/>
    </location>
</feature>
<feature type="compositionally biased region" description="Polar residues" evidence="1">
    <location>
        <begin position="234"/>
        <end position="253"/>
    </location>
</feature>
<evidence type="ECO:0000313" key="2">
    <source>
        <dbReference type="EMBL" id="ADU91647.1"/>
    </source>
</evidence>
<evidence type="ECO:0008006" key="4">
    <source>
        <dbReference type="Google" id="ProtNLM"/>
    </source>
</evidence>
<accession>A0A654KGT7</accession>
<protein>
    <recommendedName>
        <fullName evidence="4">FHA domain-containing protein</fullName>
    </recommendedName>
</protein>
<feature type="region of interest" description="Disordered" evidence="1">
    <location>
        <begin position="836"/>
        <end position="868"/>
    </location>
</feature>
<reference evidence="2 3" key="1">
    <citation type="journal article" date="2011" name="J. Bacteriol.">
        <title>Genome sequence of Taylorella equigenitalis MCE9, the causative agent of contagious equine metritis.</title>
        <authorList>
            <person name="Hebert L."/>
            <person name="Moumen B."/>
            <person name="Duquesne F."/>
            <person name="Breuil M.F."/>
            <person name="Laugier C."/>
            <person name="Batto J.M."/>
            <person name="Renault P."/>
            <person name="Petry S."/>
        </authorList>
    </citation>
    <scope>NUCLEOTIDE SEQUENCE [LARGE SCALE GENOMIC DNA]</scope>
    <source>
        <strain evidence="2 3">MCE9</strain>
    </source>
</reference>
<feature type="compositionally biased region" description="Low complexity" evidence="1">
    <location>
        <begin position="164"/>
        <end position="180"/>
    </location>
</feature>
<feature type="compositionally biased region" description="Low complexity" evidence="1">
    <location>
        <begin position="730"/>
        <end position="746"/>
    </location>
</feature>
<gene>
    <name evidence="2" type="ordered locus">TEQUI_0709</name>
</gene>
<evidence type="ECO:0000256" key="1">
    <source>
        <dbReference type="SAM" id="MobiDB-lite"/>
    </source>
</evidence>
<dbReference type="EMBL" id="CP002456">
    <property type="protein sequence ID" value="ADU91647.1"/>
    <property type="molecule type" value="Genomic_DNA"/>
</dbReference>
<proteinExistence type="predicted"/>